<comment type="function">
    <text evidence="3">Regulates mitochondrial small subunit maturation by controlling 15S rRNA 5'-end processing. Localizes to the 5' precursor of the 15S rRNA in a position that is subsequently occupied by mS47 in the mature yeast mtSSU. Uses structure and sequence-specific RNA recognition, binding to a single-stranded region of the precursor and specifically recognizing bases -6 to -1. The exchange of Ccm1 for mS47 is coupled to the irreversible removal of precursor rRNA that is accompanied by conformational changes of the mitoribosomal proteins uS5m and mS26. These conformational changes signal completion of 5'-end rRNA processing through protection of the mature 5'-end of the 15S rRNA and stabilization of mS47. The removal of the 5' precursor together with the dissociation of Ccm1 may be catalyzed by the 5'-3' exoribonuclease Pet127. Involved in the specific removal of group I introns in mitochondrial encoded transcripts.</text>
</comment>
<dbReference type="PROSITE" id="PS51375">
    <property type="entry name" value="PPR"/>
    <property type="match status" value="3"/>
</dbReference>
<evidence type="ECO:0000256" key="3">
    <source>
        <dbReference type="ARBA" id="ARBA00044493"/>
    </source>
</evidence>
<accession>A0AAD7P1B8</accession>
<protein>
    <recommendedName>
        <fullName evidence="8">Pentatricopeptide repeat-containing protein</fullName>
    </recommendedName>
</protein>
<dbReference type="InterPro" id="IPR002885">
    <property type="entry name" value="PPR_rpt"/>
</dbReference>
<dbReference type="Pfam" id="PF13041">
    <property type="entry name" value="PPR_2"/>
    <property type="match status" value="3"/>
</dbReference>
<sequence>MLSSRLTIRVPQFPARIVRAASFPPKHAPKVAPFAAPETSVDPVLLLQLRERIIERHNPSSIDLDEPRRQRVNKSIFNIRTGLERRDINLIQKSWEELCQANDLHILTGEVFEEIGRLVAESLLSTVHPPEEMADSARRLFVEQVALAAAGRPTHSTDALNACFIVYLRRGEPRAVLELYKKFKQFPRTQDPTINDTDLDLVHIEDEFDTPTSDTLPGRVTAFLAVVTAFAVEDSFSAALKEYIRSGLRLPTAVTEEFLRTMSHDSALQNKVDIFIRRLPIGKSVARPHTLSKHLDRISKQREPASPSVENLYSWILDAMTEPDAYIAPDLNAISDTKPVAMCELIWASFLAAFLRQERNDLAAKLWKDMAQFGIKPGIMTWNMVLTVYLDRRATKEVLGAWGTMTSHGVKPDSFTYRIVISALFQQKRIAEALRWLGKFEADVKPSSTAEQTLPVYNAVLHHLLRLGRENAKTAFSLLEKMEKEGPKPDLVSYNTLMGYHSRQSDLKGMASTISQMAVVGVKGDVFTFSTILSALLKVGRADAPAIVLGIMRKQGVLATVAIYSAIINSQVQQQSTEHLQAAFRLLDEMENDSGVVPNEITYTSLLSGLYRGNWLSQDQLELHRKDIVARMKRKKLKFHSQGYNYLIKACLDSEGSAAVENALGFYREMVRNNVPRVGDTWYVLLAGLAGHKEWQIAQEIADEMFSSGAYPRKSVYRLVEKIRQEVRQ</sequence>
<evidence type="ECO:0000313" key="7">
    <source>
        <dbReference type="Proteomes" id="UP001215280"/>
    </source>
</evidence>
<feature type="repeat" description="PPR" evidence="5">
    <location>
        <begin position="525"/>
        <end position="559"/>
    </location>
</feature>
<feature type="repeat" description="PPR" evidence="5">
    <location>
        <begin position="343"/>
        <end position="377"/>
    </location>
</feature>
<comment type="caution">
    <text evidence="6">The sequence shown here is derived from an EMBL/GenBank/DDBJ whole genome shotgun (WGS) entry which is preliminary data.</text>
</comment>
<comment type="similarity">
    <text evidence="1">Belongs to the CCM1 family.</text>
</comment>
<dbReference type="Gene3D" id="1.25.40.10">
    <property type="entry name" value="Tetratricopeptide repeat domain"/>
    <property type="match status" value="3"/>
</dbReference>
<feature type="repeat" description="PPR" evidence="5">
    <location>
        <begin position="453"/>
        <end position="489"/>
    </location>
</feature>
<evidence type="ECO:0008006" key="8">
    <source>
        <dbReference type="Google" id="ProtNLM"/>
    </source>
</evidence>
<evidence type="ECO:0000256" key="2">
    <source>
        <dbReference type="ARBA" id="ARBA00022737"/>
    </source>
</evidence>
<keyword evidence="2" id="KW-0677">Repeat</keyword>
<gene>
    <name evidence="6" type="ORF">DFH07DRAFT_788700</name>
</gene>
<keyword evidence="7" id="KW-1185">Reference proteome</keyword>
<name>A0AAD7P1B8_9AGAR</name>
<dbReference type="EMBL" id="JARJLG010000002">
    <property type="protein sequence ID" value="KAJ7783666.1"/>
    <property type="molecule type" value="Genomic_DNA"/>
</dbReference>
<organism evidence="6 7">
    <name type="scientific">Mycena maculata</name>
    <dbReference type="NCBI Taxonomy" id="230809"/>
    <lineage>
        <taxon>Eukaryota</taxon>
        <taxon>Fungi</taxon>
        <taxon>Dikarya</taxon>
        <taxon>Basidiomycota</taxon>
        <taxon>Agaricomycotina</taxon>
        <taxon>Agaricomycetes</taxon>
        <taxon>Agaricomycetidae</taxon>
        <taxon>Agaricales</taxon>
        <taxon>Marasmiineae</taxon>
        <taxon>Mycenaceae</taxon>
        <taxon>Mycena</taxon>
    </lineage>
</organism>
<evidence type="ECO:0000256" key="1">
    <source>
        <dbReference type="ARBA" id="ARBA00006192"/>
    </source>
</evidence>
<evidence type="ECO:0000313" key="6">
    <source>
        <dbReference type="EMBL" id="KAJ7783666.1"/>
    </source>
</evidence>
<dbReference type="PANTHER" id="PTHR47447:SF17">
    <property type="entry name" value="OS12G0638900 PROTEIN"/>
    <property type="match status" value="1"/>
</dbReference>
<proteinExistence type="inferred from homology"/>
<dbReference type="AlphaFoldDB" id="A0AAD7P1B8"/>
<comment type="subunit">
    <text evidence="4">Binds to mitochondrial small subunit 15S rRNA.</text>
</comment>
<evidence type="ECO:0000256" key="4">
    <source>
        <dbReference type="ARBA" id="ARBA00044511"/>
    </source>
</evidence>
<evidence type="ECO:0000256" key="5">
    <source>
        <dbReference type="PROSITE-ProRule" id="PRU00708"/>
    </source>
</evidence>
<dbReference type="InterPro" id="IPR011990">
    <property type="entry name" value="TPR-like_helical_dom_sf"/>
</dbReference>
<dbReference type="PANTHER" id="PTHR47447">
    <property type="entry name" value="OS03G0856100 PROTEIN"/>
    <property type="match status" value="1"/>
</dbReference>
<dbReference type="Proteomes" id="UP001215280">
    <property type="component" value="Unassembled WGS sequence"/>
</dbReference>
<reference evidence="6" key="1">
    <citation type="submission" date="2023-03" db="EMBL/GenBank/DDBJ databases">
        <title>Massive genome expansion in bonnet fungi (Mycena s.s.) driven by repeated elements and novel gene families across ecological guilds.</title>
        <authorList>
            <consortium name="Lawrence Berkeley National Laboratory"/>
            <person name="Harder C.B."/>
            <person name="Miyauchi S."/>
            <person name="Viragh M."/>
            <person name="Kuo A."/>
            <person name="Thoen E."/>
            <person name="Andreopoulos B."/>
            <person name="Lu D."/>
            <person name="Skrede I."/>
            <person name="Drula E."/>
            <person name="Henrissat B."/>
            <person name="Morin E."/>
            <person name="Kohler A."/>
            <person name="Barry K."/>
            <person name="LaButti K."/>
            <person name="Morin E."/>
            <person name="Salamov A."/>
            <person name="Lipzen A."/>
            <person name="Mereny Z."/>
            <person name="Hegedus B."/>
            <person name="Baldrian P."/>
            <person name="Stursova M."/>
            <person name="Weitz H."/>
            <person name="Taylor A."/>
            <person name="Grigoriev I.V."/>
            <person name="Nagy L.G."/>
            <person name="Martin F."/>
            <person name="Kauserud H."/>
        </authorList>
    </citation>
    <scope>NUCLEOTIDE SEQUENCE</scope>
    <source>
        <strain evidence="6">CBHHK188m</strain>
    </source>
</reference>